<evidence type="ECO:0000256" key="1">
    <source>
        <dbReference type="SAM" id="SignalP"/>
    </source>
</evidence>
<reference evidence="2 3" key="1">
    <citation type="submission" date="2023-08" db="EMBL/GenBank/DDBJ databases">
        <title>Annotated Genome Sequence of Vanrija albida AlHP1.</title>
        <authorList>
            <person name="Herzog R."/>
        </authorList>
    </citation>
    <scope>NUCLEOTIDE SEQUENCE [LARGE SCALE GENOMIC DNA]</scope>
    <source>
        <strain evidence="2 3">AlHP1</strain>
    </source>
</reference>
<evidence type="ECO:0000313" key="3">
    <source>
        <dbReference type="Proteomes" id="UP001565368"/>
    </source>
</evidence>
<proteinExistence type="predicted"/>
<dbReference type="Proteomes" id="UP001565368">
    <property type="component" value="Unassembled WGS sequence"/>
</dbReference>
<feature type="chain" id="PRO_5047286464" description="Thioredoxin-like fold domain-containing protein" evidence="1">
    <location>
        <begin position="22"/>
        <end position="275"/>
    </location>
</feature>
<evidence type="ECO:0000313" key="2">
    <source>
        <dbReference type="EMBL" id="KAL1409673.1"/>
    </source>
</evidence>
<organism evidence="2 3">
    <name type="scientific">Vanrija albida</name>
    <dbReference type="NCBI Taxonomy" id="181172"/>
    <lineage>
        <taxon>Eukaryota</taxon>
        <taxon>Fungi</taxon>
        <taxon>Dikarya</taxon>
        <taxon>Basidiomycota</taxon>
        <taxon>Agaricomycotina</taxon>
        <taxon>Tremellomycetes</taxon>
        <taxon>Trichosporonales</taxon>
        <taxon>Trichosporonaceae</taxon>
        <taxon>Vanrija</taxon>
    </lineage>
</organism>
<keyword evidence="3" id="KW-1185">Reference proteome</keyword>
<name>A0ABR3Q4K6_9TREE</name>
<protein>
    <recommendedName>
        <fullName evidence="4">Thioredoxin-like fold domain-containing protein</fullName>
    </recommendedName>
</protein>
<sequence length="275" mass="31033">MRFSSVFACAAALVLPSVVHAQQTPQPSPTATASLPNFSQLGKGLWASLTRPPPRANWTAHDAEIPGVVRLTDATYESTFENSEPQDVWVVLIHGKDDEPLSKQFLDIQKNASLLFDKARESKEPQTTGLSAEVNFKFARVDYFEEYHLCYRWLVLRAPILAIVSDRGSTLRFVKPKHMNPTGEFLYKALSADSWREVPVWESSLGPNGDNDWLVENFLWALDEWSRYTKDIPKVVWLLLVPAIGQFLMNWLHSGEEPAAERAQRAAQRAQATPK</sequence>
<comment type="caution">
    <text evidence="2">The sequence shown here is derived from an EMBL/GenBank/DDBJ whole genome shotgun (WGS) entry which is preliminary data.</text>
</comment>
<feature type="signal peptide" evidence="1">
    <location>
        <begin position="1"/>
        <end position="21"/>
    </location>
</feature>
<keyword evidence="1" id="KW-0732">Signal</keyword>
<gene>
    <name evidence="2" type="ORF">Q8F55_003669</name>
</gene>
<dbReference type="EMBL" id="JBBXJM010000003">
    <property type="protein sequence ID" value="KAL1409673.1"/>
    <property type="molecule type" value="Genomic_DNA"/>
</dbReference>
<dbReference type="RefSeq" id="XP_069209617.1">
    <property type="nucleotide sequence ID" value="XM_069352199.1"/>
</dbReference>
<dbReference type="GeneID" id="95984712"/>
<evidence type="ECO:0008006" key="4">
    <source>
        <dbReference type="Google" id="ProtNLM"/>
    </source>
</evidence>
<accession>A0ABR3Q4K6</accession>